<proteinExistence type="predicted"/>
<evidence type="ECO:0000313" key="12">
    <source>
        <dbReference type="Proteomes" id="UP000297940"/>
    </source>
</evidence>
<dbReference type="EMBL" id="RQHK01000002">
    <property type="protein sequence ID" value="TGM81562.1"/>
    <property type="molecule type" value="Genomic_DNA"/>
</dbReference>
<evidence type="ECO:0000256" key="10">
    <source>
        <dbReference type="ARBA" id="ARBA00023136"/>
    </source>
</evidence>
<keyword evidence="9" id="KW-0406">Ion transport</keyword>
<keyword evidence="4" id="KW-0812">Transmembrane</keyword>
<evidence type="ECO:0000256" key="2">
    <source>
        <dbReference type="ARBA" id="ARBA00022475"/>
    </source>
</evidence>
<keyword evidence="3" id="KW-0633">Potassium transport</keyword>
<dbReference type="PANTHER" id="PTHR30042">
    <property type="entry name" value="POTASSIUM-TRANSPORTING ATPASE C CHAIN"/>
    <property type="match status" value="1"/>
</dbReference>
<keyword evidence="7" id="KW-0630">Potassium</keyword>
<dbReference type="RefSeq" id="WP_135692917.1">
    <property type="nucleotide sequence ID" value="NZ_RQHK01000002.1"/>
</dbReference>
<keyword evidence="12" id="KW-1185">Reference proteome</keyword>
<evidence type="ECO:0000313" key="11">
    <source>
        <dbReference type="EMBL" id="TGM81562.1"/>
    </source>
</evidence>
<evidence type="ECO:0000256" key="8">
    <source>
        <dbReference type="ARBA" id="ARBA00022989"/>
    </source>
</evidence>
<keyword evidence="5" id="KW-0547">Nucleotide-binding</keyword>
<evidence type="ECO:0000256" key="5">
    <source>
        <dbReference type="ARBA" id="ARBA00022741"/>
    </source>
</evidence>
<keyword evidence="1" id="KW-0813">Transport</keyword>
<keyword evidence="10" id="KW-0472">Membrane</keyword>
<dbReference type="Proteomes" id="UP000297940">
    <property type="component" value="Unassembled WGS sequence"/>
</dbReference>
<comment type="caution">
    <text evidence="11">The sequence shown here is derived from an EMBL/GenBank/DDBJ whole genome shotgun (WGS) entry which is preliminary data.</text>
</comment>
<evidence type="ECO:0000256" key="4">
    <source>
        <dbReference type="ARBA" id="ARBA00022692"/>
    </source>
</evidence>
<dbReference type="PIRSF" id="PIRSF001296">
    <property type="entry name" value="K_ATPase_KdpC"/>
    <property type="match status" value="1"/>
</dbReference>
<reference evidence="12" key="1">
    <citation type="journal article" date="2019" name="PLoS Negl. Trop. Dis.">
        <title>Revisiting the worldwide diversity of Leptospira species in the environment.</title>
        <authorList>
            <person name="Vincent A.T."/>
            <person name="Schiettekatte O."/>
            <person name="Bourhy P."/>
            <person name="Veyrier F.J."/>
            <person name="Picardeau M."/>
        </authorList>
    </citation>
    <scope>NUCLEOTIDE SEQUENCE [LARGE SCALE GENOMIC DNA]</scope>
    <source>
        <strain evidence="12">201601298</strain>
    </source>
</reference>
<organism evidence="11 12">
    <name type="scientific">Leptospira mtsangambouensis</name>
    <dbReference type="NCBI Taxonomy" id="2484912"/>
    <lineage>
        <taxon>Bacteria</taxon>
        <taxon>Pseudomonadati</taxon>
        <taxon>Spirochaetota</taxon>
        <taxon>Spirochaetia</taxon>
        <taxon>Leptospirales</taxon>
        <taxon>Leptospiraceae</taxon>
        <taxon>Leptospira</taxon>
    </lineage>
</organism>
<evidence type="ECO:0000256" key="1">
    <source>
        <dbReference type="ARBA" id="ARBA00022448"/>
    </source>
</evidence>
<protein>
    <submittedName>
        <fullName evidence="11">Potassium-transporting ATPase subunit C</fullName>
    </submittedName>
</protein>
<evidence type="ECO:0000256" key="6">
    <source>
        <dbReference type="ARBA" id="ARBA00022840"/>
    </source>
</evidence>
<dbReference type="PANTHER" id="PTHR30042:SF2">
    <property type="entry name" value="POTASSIUM-TRANSPORTING ATPASE KDPC SUBUNIT"/>
    <property type="match status" value="1"/>
</dbReference>
<name>A0ABY2P254_9LEPT</name>
<evidence type="ECO:0000256" key="7">
    <source>
        <dbReference type="ARBA" id="ARBA00022958"/>
    </source>
</evidence>
<evidence type="ECO:0000256" key="9">
    <source>
        <dbReference type="ARBA" id="ARBA00023065"/>
    </source>
</evidence>
<keyword evidence="8" id="KW-1133">Transmembrane helix</keyword>
<keyword evidence="2" id="KW-1003">Cell membrane</keyword>
<sequence length="192" mass="21340">MKNNETSSQWEISIRFLFVSLLLLGVVYPATVTGISNLFFPKKANGSLIVSDGKVIGSELLAQKVNSKSMFMYRPSAADYKMIPSGASNLSPSSLDLKAFVNQRKSDLDNLGIHYHKCPELLYTSGSGLDPHISVACAQEQASSLHRKFNVPIETLNELIDKNTEYSLWGIVGRERVNVTKLNVSWKKMINE</sequence>
<keyword evidence="6" id="KW-0067">ATP-binding</keyword>
<dbReference type="Pfam" id="PF02669">
    <property type="entry name" value="KdpC"/>
    <property type="match status" value="1"/>
</dbReference>
<gene>
    <name evidence="11" type="ORF">EHR01_01815</name>
</gene>
<accession>A0ABY2P254</accession>
<dbReference type="InterPro" id="IPR003820">
    <property type="entry name" value="KdpC"/>
</dbReference>
<evidence type="ECO:0000256" key="3">
    <source>
        <dbReference type="ARBA" id="ARBA00022538"/>
    </source>
</evidence>